<dbReference type="Pfam" id="PF00072">
    <property type="entry name" value="Response_reg"/>
    <property type="match status" value="1"/>
</dbReference>
<keyword evidence="12" id="KW-1185">Reference proteome</keyword>
<dbReference type="GO" id="GO:0005829">
    <property type="term" value="C:cytosol"/>
    <property type="evidence" value="ECO:0007669"/>
    <property type="project" value="TreeGrafter"/>
</dbReference>
<name>A0A398DAN3_9BACT</name>
<keyword evidence="5" id="KW-0804">Transcription</keyword>
<dbReference type="Gene3D" id="6.10.250.690">
    <property type="match status" value="1"/>
</dbReference>
<gene>
    <name evidence="11" type="ORF">SMC2_03910</name>
    <name evidence="10" type="ORF">SMC3_07050</name>
</gene>
<evidence type="ECO:0000313" key="10">
    <source>
        <dbReference type="EMBL" id="RIE12145.1"/>
    </source>
</evidence>
<keyword evidence="2" id="KW-0902">Two-component regulatory system</keyword>
<dbReference type="SMART" id="SM00862">
    <property type="entry name" value="Trans_reg_C"/>
    <property type="match status" value="1"/>
</dbReference>
<dbReference type="InterPro" id="IPR036388">
    <property type="entry name" value="WH-like_DNA-bd_sf"/>
</dbReference>
<sequence>MRILVVEDEPDICKALADALRQEHYAVDTADDGASALAKVHVEQVYDLLLLDLMLPEIDGLQVLRQLRSEGNRTPVLIITARDTIRERVAGLDQGADDYLVKPFSIDEMLARARALLRRGPAVQQTVLSSGTVSFDPATRLCTVANKLVSLTVHEERVLEYLLCNVGRVIPRSQLEEHVWDDQSSMWTDTLKVHVWRLRRKLDAVGAPDFIQVVRGIGYGIGLPGKGNR</sequence>
<dbReference type="PANTHER" id="PTHR48111:SF22">
    <property type="entry name" value="REGULATOR OF RPOS"/>
    <property type="match status" value="1"/>
</dbReference>
<dbReference type="PROSITE" id="PS51755">
    <property type="entry name" value="OMPR_PHOB"/>
    <property type="match status" value="1"/>
</dbReference>
<comment type="caution">
    <text evidence="10">The sequence shown here is derived from an EMBL/GenBank/DDBJ whole genome shotgun (WGS) entry which is preliminary data.</text>
</comment>
<feature type="DNA-binding region" description="OmpR/PhoB-type" evidence="7">
    <location>
        <begin position="125"/>
        <end position="223"/>
    </location>
</feature>
<evidence type="ECO:0000256" key="2">
    <source>
        <dbReference type="ARBA" id="ARBA00023012"/>
    </source>
</evidence>
<dbReference type="Gene3D" id="3.40.50.2300">
    <property type="match status" value="1"/>
</dbReference>
<dbReference type="EMBL" id="QXIW01000031">
    <property type="protein sequence ID" value="RIE12145.1"/>
    <property type="molecule type" value="Genomic_DNA"/>
</dbReference>
<evidence type="ECO:0000313" key="12">
    <source>
        <dbReference type="Proteomes" id="UP000265724"/>
    </source>
</evidence>
<protein>
    <submittedName>
        <fullName evidence="10">DNA-binding response regulator</fullName>
    </submittedName>
</protein>
<evidence type="ECO:0000256" key="1">
    <source>
        <dbReference type="ARBA" id="ARBA00022553"/>
    </source>
</evidence>
<dbReference type="GO" id="GO:0000976">
    <property type="term" value="F:transcription cis-regulatory region binding"/>
    <property type="evidence" value="ECO:0007669"/>
    <property type="project" value="TreeGrafter"/>
</dbReference>
<dbReference type="EMBL" id="QXIX01000032">
    <property type="protein sequence ID" value="RIE14064.1"/>
    <property type="molecule type" value="Genomic_DNA"/>
</dbReference>
<evidence type="ECO:0000256" key="4">
    <source>
        <dbReference type="ARBA" id="ARBA00023125"/>
    </source>
</evidence>
<dbReference type="AlphaFoldDB" id="A0A398DAN3"/>
<dbReference type="Proteomes" id="UP000265724">
    <property type="component" value="Unassembled WGS sequence"/>
</dbReference>
<proteinExistence type="predicted"/>
<dbReference type="GO" id="GO:0000156">
    <property type="term" value="F:phosphorelay response regulator activity"/>
    <property type="evidence" value="ECO:0007669"/>
    <property type="project" value="TreeGrafter"/>
</dbReference>
<dbReference type="SMART" id="SM00448">
    <property type="entry name" value="REC"/>
    <property type="match status" value="1"/>
</dbReference>
<dbReference type="Gene3D" id="1.10.10.10">
    <property type="entry name" value="Winged helix-like DNA-binding domain superfamily/Winged helix DNA-binding domain"/>
    <property type="match status" value="1"/>
</dbReference>
<organism evidence="10 13">
    <name type="scientific">Candidatus Cryosericum hinesii</name>
    <dbReference type="NCBI Taxonomy" id="2290915"/>
    <lineage>
        <taxon>Bacteria</taxon>
        <taxon>Pseudomonadati</taxon>
        <taxon>Caldisericota/Cryosericota group</taxon>
        <taxon>Candidatus Cryosericota</taxon>
        <taxon>Candidatus Cryosericia</taxon>
        <taxon>Candidatus Cryosericales</taxon>
        <taxon>Candidatus Cryosericaceae</taxon>
        <taxon>Candidatus Cryosericum</taxon>
    </lineage>
</organism>
<dbReference type="GO" id="GO:0006355">
    <property type="term" value="P:regulation of DNA-templated transcription"/>
    <property type="evidence" value="ECO:0007669"/>
    <property type="project" value="InterPro"/>
</dbReference>
<dbReference type="InterPro" id="IPR039420">
    <property type="entry name" value="WalR-like"/>
</dbReference>
<dbReference type="PROSITE" id="PS50110">
    <property type="entry name" value="RESPONSE_REGULATORY"/>
    <property type="match status" value="1"/>
</dbReference>
<evidence type="ECO:0000256" key="5">
    <source>
        <dbReference type="ARBA" id="ARBA00023163"/>
    </source>
</evidence>
<feature type="domain" description="Response regulatory" evidence="8">
    <location>
        <begin position="2"/>
        <end position="117"/>
    </location>
</feature>
<evidence type="ECO:0000256" key="3">
    <source>
        <dbReference type="ARBA" id="ARBA00023015"/>
    </source>
</evidence>
<dbReference type="Proteomes" id="UP000266042">
    <property type="component" value="Unassembled WGS sequence"/>
</dbReference>
<evidence type="ECO:0000256" key="7">
    <source>
        <dbReference type="PROSITE-ProRule" id="PRU01091"/>
    </source>
</evidence>
<accession>A0A398DAN3</accession>
<dbReference type="InterPro" id="IPR011006">
    <property type="entry name" value="CheY-like_superfamily"/>
</dbReference>
<evidence type="ECO:0000256" key="6">
    <source>
        <dbReference type="PROSITE-ProRule" id="PRU00169"/>
    </source>
</evidence>
<reference evidence="12 13" key="1">
    <citation type="submission" date="2018-09" db="EMBL/GenBank/DDBJ databases">
        <title>Discovery and Ecogenomic Context for Candidatus Cryosericales, a Global Caldiserica Order Active in Thawing Permafrost.</title>
        <authorList>
            <person name="Martinez M.A."/>
            <person name="Woodcroft B.J."/>
            <person name="Ignacio Espinoza J.C."/>
            <person name="Zayed A."/>
            <person name="Singleton C.M."/>
            <person name="Boyd J."/>
            <person name="Li Y.-F."/>
            <person name="Purvine S."/>
            <person name="Maughan H."/>
            <person name="Hodgkins S.B."/>
            <person name="Anderson D."/>
            <person name="Sederholm M."/>
            <person name="Temperton B."/>
            <person name="Saleska S.R."/>
            <person name="Tyson G.W."/>
            <person name="Rich V.I."/>
        </authorList>
    </citation>
    <scope>NUCLEOTIDE SEQUENCE [LARGE SCALE GENOMIC DNA]</scope>
    <source>
        <strain evidence="11 12">SMC2</strain>
        <strain evidence="10 13">SMC3</strain>
    </source>
</reference>
<feature type="domain" description="OmpR/PhoB-type" evidence="9">
    <location>
        <begin position="125"/>
        <end position="223"/>
    </location>
</feature>
<dbReference type="FunFam" id="3.40.50.2300:FF:000002">
    <property type="entry name" value="DNA-binding response regulator PhoP"/>
    <property type="match status" value="1"/>
</dbReference>
<keyword evidence="3" id="KW-0805">Transcription regulation</keyword>
<evidence type="ECO:0000313" key="13">
    <source>
        <dbReference type="Proteomes" id="UP000266042"/>
    </source>
</evidence>
<evidence type="ECO:0000259" key="9">
    <source>
        <dbReference type="PROSITE" id="PS51755"/>
    </source>
</evidence>
<dbReference type="Pfam" id="PF00486">
    <property type="entry name" value="Trans_reg_C"/>
    <property type="match status" value="1"/>
</dbReference>
<dbReference type="InterPro" id="IPR001867">
    <property type="entry name" value="OmpR/PhoB-type_DNA-bd"/>
</dbReference>
<feature type="modified residue" description="4-aspartylphosphate" evidence="6">
    <location>
        <position position="52"/>
    </location>
</feature>
<dbReference type="CDD" id="cd00383">
    <property type="entry name" value="trans_reg_C"/>
    <property type="match status" value="1"/>
</dbReference>
<dbReference type="GO" id="GO:0032993">
    <property type="term" value="C:protein-DNA complex"/>
    <property type="evidence" value="ECO:0007669"/>
    <property type="project" value="TreeGrafter"/>
</dbReference>
<keyword evidence="1 6" id="KW-0597">Phosphoprotein</keyword>
<evidence type="ECO:0000313" key="11">
    <source>
        <dbReference type="EMBL" id="RIE14064.1"/>
    </source>
</evidence>
<keyword evidence="4 7" id="KW-0238">DNA-binding</keyword>
<dbReference type="InterPro" id="IPR001789">
    <property type="entry name" value="Sig_transdc_resp-reg_receiver"/>
</dbReference>
<dbReference type="SUPFAM" id="SSF52172">
    <property type="entry name" value="CheY-like"/>
    <property type="match status" value="1"/>
</dbReference>
<evidence type="ECO:0000259" key="8">
    <source>
        <dbReference type="PROSITE" id="PS50110"/>
    </source>
</evidence>
<dbReference type="PANTHER" id="PTHR48111">
    <property type="entry name" value="REGULATOR OF RPOS"/>
    <property type="match status" value="1"/>
</dbReference>
<dbReference type="RefSeq" id="WP_119086923.1">
    <property type="nucleotide sequence ID" value="NZ_QXIV01000008.1"/>
</dbReference>